<feature type="region of interest" description="Disordered" evidence="4">
    <location>
        <begin position="407"/>
        <end position="441"/>
    </location>
</feature>
<dbReference type="CDD" id="cd16655">
    <property type="entry name" value="RING-Ubox_WDSUB1-like"/>
    <property type="match status" value="1"/>
</dbReference>
<reference evidence="6 7" key="1">
    <citation type="submission" date="2024-03" db="EMBL/GenBank/DDBJ databases">
        <title>Complete genome sequence of the green alga Chloropicon roscoffensis RCC1871.</title>
        <authorList>
            <person name="Lemieux C."/>
            <person name="Pombert J.-F."/>
            <person name="Otis C."/>
            <person name="Turmel M."/>
        </authorList>
    </citation>
    <scope>NUCLEOTIDE SEQUENCE [LARGE SCALE GENOMIC DNA]</scope>
    <source>
        <strain evidence="6 7">RCC1871</strain>
    </source>
</reference>
<dbReference type="Pfam" id="PF23598">
    <property type="entry name" value="LRR_14"/>
    <property type="match status" value="1"/>
</dbReference>
<feature type="region of interest" description="Disordered" evidence="4">
    <location>
        <begin position="226"/>
        <end position="250"/>
    </location>
</feature>
<protein>
    <submittedName>
        <fullName evidence="6">U-box domain-containing protein</fullName>
    </submittedName>
</protein>
<dbReference type="GO" id="GO:0016567">
    <property type="term" value="P:protein ubiquitination"/>
    <property type="evidence" value="ECO:0007669"/>
    <property type="project" value="InterPro"/>
</dbReference>
<dbReference type="SUPFAM" id="SSF57850">
    <property type="entry name" value="RING/U-box"/>
    <property type="match status" value="1"/>
</dbReference>
<evidence type="ECO:0000256" key="2">
    <source>
        <dbReference type="ARBA" id="ARBA00022614"/>
    </source>
</evidence>
<dbReference type="SMART" id="SM00369">
    <property type="entry name" value="LRR_TYP"/>
    <property type="match status" value="4"/>
</dbReference>
<evidence type="ECO:0000313" key="7">
    <source>
        <dbReference type="Proteomes" id="UP001472866"/>
    </source>
</evidence>
<dbReference type="InterPro" id="IPR013083">
    <property type="entry name" value="Znf_RING/FYVE/PHD"/>
</dbReference>
<feature type="domain" description="U-box" evidence="5">
    <location>
        <begin position="440"/>
        <end position="510"/>
    </location>
</feature>
<feature type="region of interest" description="Disordered" evidence="4">
    <location>
        <begin position="272"/>
        <end position="306"/>
    </location>
</feature>
<dbReference type="InterPro" id="IPR003591">
    <property type="entry name" value="Leu-rich_rpt_typical-subtyp"/>
</dbReference>
<evidence type="ECO:0000256" key="4">
    <source>
        <dbReference type="SAM" id="MobiDB-lite"/>
    </source>
</evidence>
<evidence type="ECO:0000256" key="1">
    <source>
        <dbReference type="ARBA" id="ARBA00004430"/>
    </source>
</evidence>
<dbReference type="InterPro" id="IPR032675">
    <property type="entry name" value="LRR_dom_sf"/>
</dbReference>
<dbReference type="AlphaFoldDB" id="A0AAX4P1T7"/>
<dbReference type="InterPro" id="IPR050216">
    <property type="entry name" value="LRR_domain-containing"/>
</dbReference>
<name>A0AAX4P1T7_9CHLO</name>
<comment type="subcellular location">
    <subcellularLocation>
        <location evidence="1">Cytoplasm</location>
        <location evidence="1">Cytoskeleton</location>
        <location evidence="1">Cilium axoneme</location>
    </subcellularLocation>
</comment>
<dbReference type="GO" id="GO:0005930">
    <property type="term" value="C:axoneme"/>
    <property type="evidence" value="ECO:0007669"/>
    <property type="project" value="UniProtKB-SubCell"/>
</dbReference>
<evidence type="ECO:0000313" key="6">
    <source>
        <dbReference type="EMBL" id="WZN59878.1"/>
    </source>
</evidence>
<dbReference type="Pfam" id="PF04564">
    <property type="entry name" value="U-box"/>
    <property type="match status" value="1"/>
</dbReference>
<dbReference type="EMBL" id="CP151502">
    <property type="protein sequence ID" value="WZN59878.1"/>
    <property type="molecule type" value="Genomic_DNA"/>
</dbReference>
<evidence type="ECO:0000256" key="3">
    <source>
        <dbReference type="ARBA" id="ARBA00022737"/>
    </source>
</evidence>
<dbReference type="SUPFAM" id="SSF52075">
    <property type="entry name" value="Outer arm dynein light chain 1"/>
    <property type="match status" value="1"/>
</dbReference>
<dbReference type="SMART" id="SM00504">
    <property type="entry name" value="Ubox"/>
    <property type="match status" value="1"/>
</dbReference>
<dbReference type="Gene3D" id="3.30.40.10">
    <property type="entry name" value="Zinc/RING finger domain, C3HC4 (zinc finger)"/>
    <property type="match status" value="1"/>
</dbReference>
<gene>
    <name evidence="6" type="ORF">HKI87_02g14060</name>
</gene>
<feature type="region of interest" description="Disordered" evidence="4">
    <location>
        <begin position="325"/>
        <end position="357"/>
    </location>
</feature>
<keyword evidence="7" id="KW-1185">Reference proteome</keyword>
<dbReference type="PANTHER" id="PTHR48051">
    <property type="match status" value="1"/>
</dbReference>
<keyword evidence="3" id="KW-0677">Repeat</keyword>
<accession>A0AAX4P1T7</accession>
<dbReference type="GO" id="GO:0004842">
    <property type="term" value="F:ubiquitin-protein transferase activity"/>
    <property type="evidence" value="ECO:0007669"/>
    <property type="project" value="InterPro"/>
</dbReference>
<dbReference type="Gene3D" id="3.80.10.10">
    <property type="entry name" value="Ribonuclease Inhibitor"/>
    <property type="match status" value="1"/>
</dbReference>
<dbReference type="Proteomes" id="UP001472866">
    <property type="component" value="Chromosome 02"/>
</dbReference>
<organism evidence="6 7">
    <name type="scientific">Chloropicon roscoffensis</name>
    <dbReference type="NCBI Taxonomy" id="1461544"/>
    <lineage>
        <taxon>Eukaryota</taxon>
        <taxon>Viridiplantae</taxon>
        <taxon>Chlorophyta</taxon>
        <taxon>Chloropicophyceae</taxon>
        <taxon>Chloropicales</taxon>
        <taxon>Chloropicaceae</taxon>
        <taxon>Chloropicon</taxon>
    </lineage>
</organism>
<sequence>MPPSGDCEVKPERNGTVLSLSQQGLKSVPTAVFRYVGLVELDLSRNSLSAVPAEISALRALQSLRLSWNSITSLPTQLGKLTGLRRLYLEFNGLTHLPQELGNLTQLQLIQANDNKILVLPDFSKLCALCDLNLEYNLIETVPANLCLAGNGRVRVKLRGNPIANVPPDVIVDGAILPYLRKQQQSLSGVNAARPAGQANKSPECLRTKGGVSFYVEHKKSPFRASERGGEGCETCIPENEPGPSWDPRHERYTRFHDEIEELIEKTRIAVSAGTGTCGTEGSPRPSPGRQKIHRSPAPATHSGRDLFKSSVAVPSTSHAGLQELQVTPTASTAGSRAAPVQEKSPRKMKPVSSVSDRVEGMSLEECFTAVINQEIDQETVDIVQNLLAARRVPASVMRSVMLDITEPASSDDSSSDEGSPQPPALPHGGRRPEEKQEEDLPSEFLCPISHSLMTDPVVLADGFTYERSSIERWFKLGKKTSPMTGLALENTRLTSNFLIRSMIKKVLEK</sequence>
<dbReference type="InterPro" id="IPR055414">
    <property type="entry name" value="LRR_R13L4/SHOC2-like"/>
</dbReference>
<dbReference type="PANTHER" id="PTHR48051:SF1">
    <property type="entry name" value="RAS SUPPRESSOR PROTEIN 1"/>
    <property type="match status" value="1"/>
</dbReference>
<dbReference type="InterPro" id="IPR003613">
    <property type="entry name" value="Ubox_domain"/>
</dbReference>
<evidence type="ECO:0000259" key="5">
    <source>
        <dbReference type="PROSITE" id="PS51698"/>
    </source>
</evidence>
<dbReference type="PROSITE" id="PS51698">
    <property type="entry name" value="U_BOX"/>
    <property type="match status" value="1"/>
</dbReference>
<feature type="compositionally biased region" description="Polar residues" evidence="4">
    <location>
        <begin position="325"/>
        <end position="335"/>
    </location>
</feature>
<keyword evidence="2" id="KW-0433">Leucine-rich repeat</keyword>
<proteinExistence type="predicted"/>